<dbReference type="AlphaFoldDB" id="A0A1J5Q5J7"/>
<sequence length="112" mass="12355">MDEGLALSGLPVAILGFEDFELQAVGPKPAPGERLEQDRFISRIAQTLGRKIDGELRRQPLAFEVAAIGTGLLQPLLEQLQHFGRPQRREEALWGNQLAIVTPQARQGFDLA</sequence>
<name>A0A1J5Q5J7_9ZZZZ</name>
<proteinExistence type="predicted"/>
<gene>
    <name evidence="1" type="ORF">GALL_431710</name>
</gene>
<reference evidence="1" key="1">
    <citation type="submission" date="2016-10" db="EMBL/GenBank/DDBJ databases">
        <title>Sequence of Gallionella enrichment culture.</title>
        <authorList>
            <person name="Poehlein A."/>
            <person name="Muehling M."/>
            <person name="Daniel R."/>
        </authorList>
    </citation>
    <scope>NUCLEOTIDE SEQUENCE</scope>
</reference>
<accession>A0A1J5Q5J7</accession>
<protein>
    <submittedName>
        <fullName evidence="1">Uncharacterized protein</fullName>
    </submittedName>
</protein>
<comment type="caution">
    <text evidence="1">The sequence shown here is derived from an EMBL/GenBank/DDBJ whole genome shotgun (WGS) entry which is preliminary data.</text>
</comment>
<evidence type="ECO:0000313" key="1">
    <source>
        <dbReference type="EMBL" id="OIQ75164.1"/>
    </source>
</evidence>
<organism evidence="1">
    <name type="scientific">mine drainage metagenome</name>
    <dbReference type="NCBI Taxonomy" id="410659"/>
    <lineage>
        <taxon>unclassified sequences</taxon>
        <taxon>metagenomes</taxon>
        <taxon>ecological metagenomes</taxon>
    </lineage>
</organism>
<dbReference type="EMBL" id="MLJW01002254">
    <property type="protein sequence ID" value="OIQ75164.1"/>
    <property type="molecule type" value="Genomic_DNA"/>
</dbReference>